<proteinExistence type="predicted"/>
<dbReference type="RefSeq" id="WP_007849790.1">
    <property type="nucleotide sequence ID" value="NZ_VULU01000007.1"/>
</dbReference>
<dbReference type="EMBL" id="VULU01000007">
    <property type="protein sequence ID" value="MSS47759.1"/>
    <property type="molecule type" value="Genomic_DNA"/>
</dbReference>
<protein>
    <submittedName>
        <fullName evidence="1">Uncharacterized protein</fullName>
    </submittedName>
</protein>
<comment type="caution">
    <text evidence="1">The sequence shown here is derived from an EMBL/GenBank/DDBJ whole genome shotgun (WGS) entry which is preliminary data.</text>
</comment>
<name>A0A7K0JCQ1_PHOVU</name>
<evidence type="ECO:0000313" key="1">
    <source>
        <dbReference type="EMBL" id="MSS47759.1"/>
    </source>
</evidence>
<organism evidence="1 2">
    <name type="scientific">Phocaeicola vulgatus</name>
    <name type="common">Bacteroides vulgatus</name>
    <dbReference type="NCBI Taxonomy" id="821"/>
    <lineage>
        <taxon>Bacteria</taxon>
        <taxon>Pseudomonadati</taxon>
        <taxon>Bacteroidota</taxon>
        <taxon>Bacteroidia</taxon>
        <taxon>Bacteroidales</taxon>
        <taxon>Bacteroidaceae</taxon>
        <taxon>Phocaeicola</taxon>
    </lineage>
</organism>
<dbReference type="AlphaFoldDB" id="A0A7K0JCQ1"/>
<accession>A0A7K0JCQ1</accession>
<gene>
    <name evidence="1" type="ORF">FYJ30_05345</name>
</gene>
<sequence>MKTKIQFTDSYSGRAINIVINLTDGEKEYYLREDDKNVIYNKMSSYQRAKIESFFGKMNAYYTQIEIL</sequence>
<dbReference type="Proteomes" id="UP000460950">
    <property type="component" value="Unassembled WGS sequence"/>
</dbReference>
<evidence type="ECO:0000313" key="2">
    <source>
        <dbReference type="Proteomes" id="UP000460950"/>
    </source>
</evidence>
<reference evidence="1 2" key="1">
    <citation type="submission" date="2019-09" db="EMBL/GenBank/DDBJ databases">
        <title>In-depth cultivation of the pig gut microbiome towards novel bacterial diversity and tailored functional studies.</title>
        <authorList>
            <person name="Wylensek D."/>
            <person name="Hitch T.C.A."/>
            <person name="Clavel T."/>
        </authorList>
    </citation>
    <scope>NUCLEOTIDE SEQUENCE [LARGE SCALE GENOMIC DNA]</scope>
    <source>
        <strain evidence="1 2">WCA-389-WT-3C</strain>
    </source>
</reference>